<dbReference type="Proteomes" id="UP001230915">
    <property type="component" value="Unassembled WGS sequence"/>
</dbReference>
<protein>
    <submittedName>
        <fullName evidence="1">Ferritin-like domain-containing protein</fullName>
    </submittedName>
</protein>
<name>A0ABU1A0R4_9FLAO</name>
<keyword evidence="2" id="KW-1185">Reference proteome</keyword>
<dbReference type="RefSeq" id="WP_308862919.1">
    <property type="nucleotide sequence ID" value="NZ_JAVHUL010000003.1"/>
</dbReference>
<accession>A0ABU1A0R4</accession>
<gene>
    <name evidence="1" type="ORF">RBU60_01840</name>
</gene>
<dbReference type="PROSITE" id="PS51318">
    <property type="entry name" value="TAT"/>
    <property type="match status" value="1"/>
</dbReference>
<evidence type="ECO:0000313" key="1">
    <source>
        <dbReference type="EMBL" id="MDQ7916301.1"/>
    </source>
</evidence>
<dbReference type="Pfam" id="PF13668">
    <property type="entry name" value="Ferritin_2"/>
    <property type="match status" value="1"/>
</dbReference>
<evidence type="ECO:0000313" key="2">
    <source>
        <dbReference type="Proteomes" id="UP001230915"/>
    </source>
</evidence>
<proteinExistence type="predicted"/>
<reference evidence="1 2" key="1">
    <citation type="submission" date="2023-08" db="EMBL/GenBank/DDBJ databases">
        <title>Mesonia sp. MT50, isolated from deep-sea sediment of the Mariana Trench.</title>
        <authorList>
            <person name="Fu H."/>
        </authorList>
    </citation>
    <scope>NUCLEOTIDE SEQUENCE [LARGE SCALE GENOMIC DNA]</scope>
    <source>
        <strain evidence="1 2">MT50</strain>
    </source>
</reference>
<sequence length="257" mass="27389">MKNEKMNVKTVDNNRRRFLKVSGLALAGTGLLMACSNDDDFVPADPDPNPNPDPDPNVFDLGSGNLGILNYAYALEQLEAAFYAKVREGQYYAGTSGTERQLLDDVYYHEAIHREFFKTAISSVVSADQVLPELSFDFSSVDFNSRDVVLATSVALEDTGVSAYNGAGQLIDVSNDAGKAYLGLAGKIVSVEARHASAFRDLVNPGSMDFAGDDILVNLGGTGNSYDKAILPADILAAVGNLGFITTAFTANNLPTS</sequence>
<comment type="caution">
    <text evidence="1">The sequence shown here is derived from an EMBL/GenBank/DDBJ whole genome shotgun (WGS) entry which is preliminary data.</text>
</comment>
<dbReference type="InterPro" id="IPR009078">
    <property type="entry name" value="Ferritin-like_SF"/>
</dbReference>
<dbReference type="SUPFAM" id="SSF47240">
    <property type="entry name" value="Ferritin-like"/>
    <property type="match status" value="1"/>
</dbReference>
<dbReference type="EMBL" id="JAVHUL010000003">
    <property type="protein sequence ID" value="MDQ7916301.1"/>
    <property type="molecule type" value="Genomic_DNA"/>
</dbReference>
<dbReference type="PROSITE" id="PS51257">
    <property type="entry name" value="PROKAR_LIPOPROTEIN"/>
    <property type="match status" value="1"/>
</dbReference>
<organism evidence="1 2">
    <name type="scientific">Mesonia profundi</name>
    <dbReference type="NCBI Taxonomy" id="3070998"/>
    <lineage>
        <taxon>Bacteria</taxon>
        <taxon>Pseudomonadati</taxon>
        <taxon>Bacteroidota</taxon>
        <taxon>Flavobacteriia</taxon>
        <taxon>Flavobacteriales</taxon>
        <taxon>Flavobacteriaceae</taxon>
        <taxon>Mesonia</taxon>
    </lineage>
</organism>
<dbReference type="InterPro" id="IPR006311">
    <property type="entry name" value="TAT_signal"/>
</dbReference>